<dbReference type="Pfam" id="PF00881">
    <property type="entry name" value="Nitroreductase"/>
    <property type="match status" value="1"/>
</dbReference>
<dbReference type="InterPro" id="IPR000415">
    <property type="entry name" value="Nitroreductase-like"/>
</dbReference>
<proteinExistence type="inferred from homology"/>
<evidence type="ECO:0000259" key="3">
    <source>
        <dbReference type="Pfam" id="PF00881"/>
    </source>
</evidence>
<keyword evidence="2" id="KW-0560">Oxidoreductase</keyword>
<name>A0A2K9NXE1_BACTC</name>
<dbReference type="GO" id="GO:0016491">
    <property type="term" value="F:oxidoreductase activity"/>
    <property type="evidence" value="ECO:0007669"/>
    <property type="project" value="UniProtKB-KW"/>
</dbReference>
<dbReference type="Proteomes" id="UP000235584">
    <property type="component" value="Chromosome"/>
</dbReference>
<dbReference type="AlphaFoldDB" id="A0A2K9NXE1"/>
<keyword evidence="5" id="KW-1185">Reference proteome</keyword>
<sequence>MDYYNPSEFKKLVHARRSVRKYTSEKIPDHVVHECLDMALLAPNSSNLQQWEFYRITTPAIKEQIAFACFSQSAAKTASELIVCVARRDTWREHSKQMLAEFKKLPVETPKVALTYYGKLVPFVYTVGWFNVLTPFKWLLNTILGLFKVVPREPISSFGLKVWAAKSVALACENLMLAFRAHGYDTCPMEGFDSKRVKSILGLPCKADIVMIISAGKRDEGGVYGPRMRFPREQFIKTV</sequence>
<accession>A0A2K9NXE1</accession>
<dbReference type="SUPFAM" id="SSF55469">
    <property type="entry name" value="FMN-dependent nitroreductase-like"/>
    <property type="match status" value="1"/>
</dbReference>
<evidence type="ECO:0000313" key="4">
    <source>
        <dbReference type="EMBL" id="AUO00184.1"/>
    </source>
</evidence>
<gene>
    <name evidence="4" type="ORF">C0V70_07985</name>
</gene>
<reference evidence="4 5" key="1">
    <citation type="submission" date="2018-01" db="EMBL/GenBank/DDBJ databases">
        <title>Complete genome sequence of Bacteriovorax stolpii DSM12778.</title>
        <authorList>
            <person name="Tang B."/>
            <person name="Chang J."/>
        </authorList>
    </citation>
    <scope>NUCLEOTIDE SEQUENCE [LARGE SCALE GENOMIC DNA]</scope>
    <source>
        <strain evidence="4 5">DSM 12778</strain>
    </source>
</reference>
<evidence type="ECO:0000256" key="1">
    <source>
        <dbReference type="ARBA" id="ARBA00007118"/>
    </source>
</evidence>
<comment type="similarity">
    <text evidence="1">Belongs to the nitroreductase family.</text>
</comment>
<evidence type="ECO:0000313" key="5">
    <source>
        <dbReference type="Proteomes" id="UP000235584"/>
    </source>
</evidence>
<protein>
    <submittedName>
        <fullName evidence="4">Nitroreductase family protein</fullName>
    </submittedName>
</protein>
<dbReference type="PANTHER" id="PTHR43673">
    <property type="entry name" value="NAD(P)H NITROREDUCTASE YDGI-RELATED"/>
    <property type="match status" value="1"/>
</dbReference>
<dbReference type="Gene3D" id="3.40.109.10">
    <property type="entry name" value="NADH Oxidase"/>
    <property type="match status" value="1"/>
</dbReference>
<evidence type="ECO:0000256" key="2">
    <source>
        <dbReference type="ARBA" id="ARBA00023002"/>
    </source>
</evidence>
<feature type="domain" description="Nitroreductase" evidence="3">
    <location>
        <begin position="15"/>
        <end position="217"/>
    </location>
</feature>
<dbReference type="PANTHER" id="PTHR43673:SF10">
    <property type="entry name" value="NADH DEHYDROGENASE_NAD(P)H NITROREDUCTASE XCC3605-RELATED"/>
    <property type="match status" value="1"/>
</dbReference>
<dbReference type="InterPro" id="IPR029479">
    <property type="entry name" value="Nitroreductase"/>
</dbReference>
<dbReference type="KEGG" id="bsto:C0V70_07985"/>
<organism evidence="4 5">
    <name type="scientific">Bacteriovorax stolpii</name>
    <name type="common">Bdellovibrio stolpii</name>
    <dbReference type="NCBI Taxonomy" id="960"/>
    <lineage>
        <taxon>Bacteria</taxon>
        <taxon>Pseudomonadati</taxon>
        <taxon>Bdellovibrionota</taxon>
        <taxon>Bacteriovoracia</taxon>
        <taxon>Bacteriovoracales</taxon>
        <taxon>Bacteriovoracaceae</taxon>
        <taxon>Bacteriovorax</taxon>
    </lineage>
</organism>
<dbReference type="EMBL" id="CP025704">
    <property type="protein sequence ID" value="AUO00184.1"/>
    <property type="molecule type" value="Genomic_DNA"/>
</dbReference>